<evidence type="ECO:0000256" key="3">
    <source>
        <dbReference type="SAM" id="Coils"/>
    </source>
</evidence>
<protein>
    <recommendedName>
        <fullName evidence="7">OPA3-domain-containing protein</fullName>
    </recommendedName>
</protein>
<keyword evidence="2 3" id="KW-0175">Coiled coil</keyword>
<name>A0ABR3FS91_9AGAR</name>
<dbReference type="PANTHER" id="PTHR12499:SF0">
    <property type="entry name" value="OPTIC ATROPHY 3 PROTEIN"/>
    <property type="match status" value="1"/>
</dbReference>
<dbReference type="EMBL" id="JBAHYK010000104">
    <property type="protein sequence ID" value="KAL0578333.1"/>
    <property type="molecule type" value="Genomic_DNA"/>
</dbReference>
<evidence type="ECO:0000256" key="2">
    <source>
        <dbReference type="ARBA" id="ARBA00023054"/>
    </source>
</evidence>
<dbReference type="Pfam" id="PF07047">
    <property type="entry name" value="OPA3"/>
    <property type="match status" value="1"/>
</dbReference>
<reference evidence="5 6" key="1">
    <citation type="submission" date="2024-02" db="EMBL/GenBank/DDBJ databases">
        <title>A draft genome for the cacao thread blight pathogen Marasmius crinis-equi.</title>
        <authorList>
            <person name="Cohen S.P."/>
            <person name="Baruah I.K."/>
            <person name="Amoako-Attah I."/>
            <person name="Bukari Y."/>
            <person name="Meinhardt L.W."/>
            <person name="Bailey B.A."/>
        </authorList>
    </citation>
    <scope>NUCLEOTIDE SEQUENCE [LARGE SCALE GENOMIC DNA]</scope>
    <source>
        <strain evidence="5 6">GH-76</strain>
    </source>
</reference>
<evidence type="ECO:0000256" key="4">
    <source>
        <dbReference type="SAM" id="MobiDB-lite"/>
    </source>
</evidence>
<feature type="coiled-coil region" evidence="3">
    <location>
        <begin position="114"/>
        <end position="159"/>
    </location>
</feature>
<evidence type="ECO:0008006" key="7">
    <source>
        <dbReference type="Google" id="ProtNLM"/>
    </source>
</evidence>
<dbReference type="PANTHER" id="PTHR12499">
    <property type="entry name" value="OPTIC ATROPHY 3 PROTEIN OPA3"/>
    <property type="match status" value="1"/>
</dbReference>
<evidence type="ECO:0000313" key="6">
    <source>
        <dbReference type="Proteomes" id="UP001465976"/>
    </source>
</evidence>
<feature type="region of interest" description="Disordered" evidence="4">
    <location>
        <begin position="186"/>
        <end position="218"/>
    </location>
</feature>
<proteinExistence type="inferred from homology"/>
<comment type="similarity">
    <text evidence="1">Belongs to the OPA3 family.</text>
</comment>
<feature type="compositionally biased region" description="Polar residues" evidence="4">
    <location>
        <begin position="186"/>
        <end position="203"/>
    </location>
</feature>
<comment type="caution">
    <text evidence="5">The sequence shown here is derived from an EMBL/GenBank/DDBJ whole genome shotgun (WGS) entry which is preliminary data.</text>
</comment>
<gene>
    <name evidence="5" type="ORF">V5O48_003647</name>
</gene>
<evidence type="ECO:0000313" key="5">
    <source>
        <dbReference type="EMBL" id="KAL0578333.1"/>
    </source>
</evidence>
<sequence>MATAKIATLVIRCSHSVPRETLAKPISTQIKNQAKQHETFRSFCVGLAQRMHRTEVRLRTNILGEPAKHIRPLSEQRAIESGANALAEGFLFTVAAALIIGESWRSSRSQSKRRDDVDDKLEDLDNRVAEVTARLDGLVSQIEERLEEERQRNVELSRILQRMVEIGLRGGWAEFEQTPLQLPRVSLTSQPVHSIGSQPSSPDTRIDDDDQPPNARGS</sequence>
<dbReference type="InterPro" id="IPR010754">
    <property type="entry name" value="OPA3-like"/>
</dbReference>
<dbReference type="Proteomes" id="UP001465976">
    <property type="component" value="Unassembled WGS sequence"/>
</dbReference>
<keyword evidence="6" id="KW-1185">Reference proteome</keyword>
<organism evidence="5 6">
    <name type="scientific">Marasmius crinis-equi</name>
    <dbReference type="NCBI Taxonomy" id="585013"/>
    <lineage>
        <taxon>Eukaryota</taxon>
        <taxon>Fungi</taxon>
        <taxon>Dikarya</taxon>
        <taxon>Basidiomycota</taxon>
        <taxon>Agaricomycotina</taxon>
        <taxon>Agaricomycetes</taxon>
        <taxon>Agaricomycetidae</taxon>
        <taxon>Agaricales</taxon>
        <taxon>Marasmiineae</taxon>
        <taxon>Marasmiaceae</taxon>
        <taxon>Marasmius</taxon>
    </lineage>
</organism>
<evidence type="ECO:0000256" key="1">
    <source>
        <dbReference type="ARBA" id="ARBA00007584"/>
    </source>
</evidence>
<accession>A0ABR3FS91</accession>